<keyword evidence="1 2" id="KW-0732">Signal</keyword>
<organism evidence="4 5">
    <name type="scientific">Aquimarina algicola</name>
    <dbReference type="NCBI Taxonomy" id="2589995"/>
    <lineage>
        <taxon>Bacteria</taxon>
        <taxon>Pseudomonadati</taxon>
        <taxon>Bacteroidota</taxon>
        <taxon>Flavobacteriia</taxon>
        <taxon>Flavobacteriales</taxon>
        <taxon>Flavobacteriaceae</taxon>
        <taxon>Aquimarina</taxon>
    </lineage>
</organism>
<dbReference type="EMBL" id="VFWZ01000008">
    <property type="protein sequence ID" value="TPN83040.1"/>
    <property type="molecule type" value="Genomic_DNA"/>
</dbReference>
<sequence>MKTTFLLLTSLFLLTTIHAQEEPDFGFKKEDFFISGTINYKNSETKNTNSTSETNEFQIQPEIGYFVGSNLALGTRLGYLTGEQKSRGNNVSNTVTDLSGYSLGAFARYFIHPQKRFSIYADLSVGYTFTKNETESPGSSNQLNTGVFETEVKAYDITLSPGINFFISEKLSITSRIGGIRYLDQEFTAFNSLDSSEIKREDNEFSIDLDFNNISFGILYNI</sequence>
<keyword evidence="5" id="KW-1185">Reference proteome</keyword>
<evidence type="ECO:0000256" key="2">
    <source>
        <dbReference type="SAM" id="SignalP"/>
    </source>
</evidence>
<proteinExistence type="predicted"/>
<dbReference type="InterPro" id="IPR027385">
    <property type="entry name" value="Beta-barrel_OMP"/>
</dbReference>
<dbReference type="Gene3D" id="2.40.160.20">
    <property type="match status" value="1"/>
</dbReference>
<reference evidence="4 5" key="1">
    <citation type="submission" date="2019-06" db="EMBL/GenBank/DDBJ databases">
        <authorList>
            <person name="Meng X."/>
        </authorList>
    </citation>
    <scope>NUCLEOTIDE SEQUENCE [LARGE SCALE GENOMIC DNA]</scope>
    <source>
        <strain evidence="4 5">M625</strain>
    </source>
</reference>
<evidence type="ECO:0000259" key="3">
    <source>
        <dbReference type="Pfam" id="PF13505"/>
    </source>
</evidence>
<dbReference type="Proteomes" id="UP000315540">
    <property type="component" value="Unassembled WGS sequence"/>
</dbReference>
<dbReference type="OrthoDB" id="945117at2"/>
<evidence type="ECO:0000313" key="4">
    <source>
        <dbReference type="EMBL" id="TPN83040.1"/>
    </source>
</evidence>
<dbReference type="Pfam" id="PF13505">
    <property type="entry name" value="OMP_b-brl"/>
    <property type="match status" value="1"/>
</dbReference>
<feature type="signal peptide" evidence="2">
    <location>
        <begin position="1"/>
        <end position="19"/>
    </location>
</feature>
<accession>A0A504J8M7</accession>
<feature type="domain" description="Outer membrane protein beta-barrel" evidence="3">
    <location>
        <begin position="19"/>
        <end position="220"/>
    </location>
</feature>
<feature type="chain" id="PRO_5021188020" evidence="2">
    <location>
        <begin position="20"/>
        <end position="222"/>
    </location>
</feature>
<dbReference type="RefSeq" id="WP_140596650.1">
    <property type="nucleotide sequence ID" value="NZ_VFWZ01000008.1"/>
</dbReference>
<dbReference type="InterPro" id="IPR011250">
    <property type="entry name" value="OMP/PagP_B-barrel"/>
</dbReference>
<evidence type="ECO:0000256" key="1">
    <source>
        <dbReference type="ARBA" id="ARBA00022729"/>
    </source>
</evidence>
<name>A0A504J8M7_9FLAO</name>
<gene>
    <name evidence="4" type="ORF">FHK87_21705</name>
</gene>
<dbReference type="SUPFAM" id="SSF56925">
    <property type="entry name" value="OMPA-like"/>
    <property type="match status" value="1"/>
</dbReference>
<protein>
    <submittedName>
        <fullName evidence="4">Porin family protein</fullName>
    </submittedName>
</protein>
<comment type="caution">
    <text evidence="4">The sequence shown here is derived from an EMBL/GenBank/DDBJ whole genome shotgun (WGS) entry which is preliminary data.</text>
</comment>
<evidence type="ECO:0000313" key="5">
    <source>
        <dbReference type="Proteomes" id="UP000315540"/>
    </source>
</evidence>
<dbReference type="AlphaFoldDB" id="A0A504J8M7"/>